<feature type="region of interest" description="Disordered" evidence="1">
    <location>
        <begin position="37"/>
        <end position="56"/>
    </location>
</feature>
<evidence type="ECO:0000256" key="1">
    <source>
        <dbReference type="SAM" id="MobiDB-lite"/>
    </source>
</evidence>
<dbReference type="Proteomes" id="UP001302745">
    <property type="component" value="Unassembled WGS sequence"/>
</dbReference>
<accession>A0AAN6VQ66</accession>
<dbReference type="AlphaFoldDB" id="A0AAN6VQ66"/>
<evidence type="ECO:0008006" key="4">
    <source>
        <dbReference type="Google" id="ProtNLM"/>
    </source>
</evidence>
<sequence length="352" mass="38836">MDVPFGKASPSPSSPLDAGQRTQARRKFYHILRHFEGAGPHAGDKPEDDTKGNSQYSRPLLVRLTYEYARSEASQDVFLRTFFGSLALSLDGHDHDVDFGNEYLLDNFFLPLKASTKKTPQPSPADHSAVQRTHGAGLPQGLAGTPERLSALRGACLVRDRHRCVISRKFDLSEAVKRFKTSGSASRDDDGQLLEDDVNHFDVLKVAHILPHSLTKTESGSQLAPRLTLTHLLHSTFGDFQVFFVPVTNNQGPHTYCINSFLPPFIIRDPSLPITRTLCLAENRTIDPPSARLLAIHCAIAHILHLSGAGEYIDRILRDAEEHGIRVDGSTELGRLVKLGLGEWVDGVGIRT</sequence>
<comment type="caution">
    <text evidence="2">The sequence shown here is derived from an EMBL/GenBank/DDBJ whole genome shotgun (WGS) entry which is preliminary data.</text>
</comment>
<feature type="region of interest" description="Disordered" evidence="1">
    <location>
        <begin position="116"/>
        <end position="144"/>
    </location>
</feature>
<keyword evidence="3" id="KW-1185">Reference proteome</keyword>
<name>A0AAN6VQ66_9PEZI</name>
<feature type="region of interest" description="Disordered" evidence="1">
    <location>
        <begin position="1"/>
        <end position="21"/>
    </location>
</feature>
<evidence type="ECO:0000313" key="2">
    <source>
        <dbReference type="EMBL" id="KAK4155758.1"/>
    </source>
</evidence>
<dbReference type="EMBL" id="MU856881">
    <property type="protein sequence ID" value="KAK4155758.1"/>
    <property type="molecule type" value="Genomic_DNA"/>
</dbReference>
<reference evidence="2" key="2">
    <citation type="submission" date="2023-05" db="EMBL/GenBank/DDBJ databases">
        <authorList>
            <consortium name="Lawrence Berkeley National Laboratory"/>
            <person name="Steindorff A."/>
            <person name="Hensen N."/>
            <person name="Bonometti L."/>
            <person name="Westerberg I."/>
            <person name="Brannstrom I.O."/>
            <person name="Guillou S."/>
            <person name="Cros-Aarteil S."/>
            <person name="Calhoun S."/>
            <person name="Haridas S."/>
            <person name="Kuo A."/>
            <person name="Mondo S."/>
            <person name="Pangilinan J."/>
            <person name="Riley R."/>
            <person name="Labutti K."/>
            <person name="Andreopoulos B."/>
            <person name="Lipzen A."/>
            <person name="Chen C."/>
            <person name="Yanf M."/>
            <person name="Daum C."/>
            <person name="Ng V."/>
            <person name="Clum A."/>
            <person name="Ohm R."/>
            <person name="Martin F."/>
            <person name="Silar P."/>
            <person name="Natvig D."/>
            <person name="Lalanne C."/>
            <person name="Gautier V."/>
            <person name="Ament-Velasquez S.L."/>
            <person name="Kruys A."/>
            <person name="Hutchinson M.I."/>
            <person name="Powell A.J."/>
            <person name="Barry K."/>
            <person name="Miller A.N."/>
            <person name="Grigoriev I.V."/>
            <person name="Debuchy R."/>
            <person name="Gladieux P."/>
            <person name="Thoren M.H."/>
            <person name="Johannesson H."/>
        </authorList>
    </citation>
    <scope>NUCLEOTIDE SEQUENCE</scope>
    <source>
        <strain evidence="2">CBS 538.74</strain>
    </source>
</reference>
<proteinExistence type="predicted"/>
<evidence type="ECO:0000313" key="3">
    <source>
        <dbReference type="Proteomes" id="UP001302745"/>
    </source>
</evidence>
<reference evidence="2" key="1">
    <citation type="journal article" date="2023" name="Mol. Phylogenet. Evol.">
        <title>Genome-scale phylogeny and comparative genomics of the fungal order Sordariales.</title>
        <authorList>
            <person name="Hensen N."/>
            <person name="Bonometti L."/>
            <person name="Westerberg I."/>
            <person name="Brannstrom I.O."/>
            <person name="Guillou S."/>
            <person name="Cros-Aarteil S."/>
            <person name="Calhoun S."/>
            <person name="Haridas S."/>
            <person name="Kuo A."/>
            <person name="Mondo S."/>
            <person name="Pangilinan J."/>
            <person name="Riley R."/>
            <person name="LaButti K."/>
            <person name="Andreopoulos B."/>
            <person name="Lipzen A."/>
            <person name="Chen C."/>
            <person name="Yan M."/>
            <person name="Daum C."/>
            <person name="Ng V."/>
            <person name="Clum A."/>
            <person name="Steindorff A."/>
            <person name="Ohm R.A."/>
            <person name="Martin F."/>
            <person name="Silar P."/>
            <person name="Natvig D.O."/>
            <person name="Lalanne C."/>
            <person name="Gautier V."/>
            <person name="Ament-Velasquez S.L."/>
            <person name="Kruys A."/>
            <person name="Hutchinson M.I."/>
            <person name="Powell A.J."/>
            <person name="Barry K."/>
            <person name="Miller A.N."/>
            <person name="Grigoriev I.V."/>
            <person name="Debuchy R."/>
            <person name="Gladieux P."/>
            <person name="Hiltunen Thoren M."/>
            <person name="Johannesson H."/>
        </authorList>
    </citation>
    <scope>NUCLEOTIDE SEQUENCE</scope>
    <source>
        <strain evidence="2">CBS 538.74</strain>
    </source>
</reference>
<protein>
    <recommendedName>
        <fullName evidence="4">HNH nuclease domain-containing protein</fullName>
    </recommendedName>
</protein>
<organism evidence="2 3">
    <name type="scientific">Chaetomidium leptoderma</name>
    <dbReference type="NCBI Taxonomy" id="669021"/>
    <lineage>
        <taxon>Eukaryota</taxon>
        <taxon>Fungi</taxon>
        <taxon>Dikarya</taxon>
        <taxon>Ascomycota</taxon>
        <taxon>Pezizomycotina</taxon>
        <taxon>Sordariomycetes</taxon>
        <taxon>Sordariomycetidae</taxon>
        <taxon>Sordariales</taxon>
        <taxon>Chaetomiaceae</taxon>
        <taxon>Chaetomidium</taxon>
    </lineage>
</organism>
<feature type="compositionally biased region" description="Basic and acidic residues" evidence="1">
    <location>
        <begin position="42"/>
        <end position="51"/>
    </location>
</feature>
<gene>
    <name evidence="2" type="ORF">C8A00DRAFT_41683</name>
</gene>